<keyword evidence="3" id="KW-1185">Reference proteome</keyword>
<organism evidence="2 3">
    <name type="scientific">Arthrobotrys flagrans</name>
    <name type="common">Nematode-trapping fungus</name>
    <name type="synonym">Trichothecium flagrans</name>
    <dbReference type="NCBI Taxonomy" id="97331"/>
    <lineage>
        <taxon>Eukaryota</taxon>
        <taxon>Fungi</taxon>
        <taxon>Dikarya</taxon>
        <taxon>Ascomycota</taxon>
        <taxon>Pezizomycotina</taxon>
        <taxon>Orbiliomycetes</taxon>
        <taxon>Orbiliales</taxon>
        <taxon>Orbiliaceae</taxon>
        <taxon>Arthrobotrys</taxon>
    </lineage>
</organism>
<dbReference type="GeneID" id="93583672"/>
<evidence type="ECO:0000313" key="2">
    <source>
        <dbReference type="EMBL" id="RVD90395.1"/>
    </source>
</evidence>
<feature type="region of interest" description="Disordered" evidence="1">
    <location>
        <begin position="36"/>
        <end position="69"/>
    </location>
</feature>
<reference evidence="2 3" key="1">
    <citation type="submission" date="2019-01" db="EMBL/GenBank/DDBJ databases">
        <title>Intercellular communication is required for trap formation in the nematode-trapping fungus Duddingtonia flagrans.</title>
        <authorList>
            <person name="Youssar L."/>
            <person name="Wernet V."/>
            <person name="Hensel N."/>
            <person name="Hildebrandt H.-G."/>
            <person name="Fischer R."/>
        </authorList>
    </citation>
    <scope>NUCLEOTIDE SEQUENCE [LARGE SCALE GENOMIC DNA]</scope>
    <source>
        <strain evidence="2 3">CBS H-5679</strain>
    </source>
</reference>
<dbReference type="OrthoDB" id="10345208at2759"/>
<evidence type="ECO:0000256" key="1">
    <source>
        <dbReference type="SAM" id="MobiDB-lite"/>
    </source>
</evidence>
<dbReference type="VEuPathDB" id="FungiDB:DFL_001361"/>
<name>A0A437AGV9_ARTFL</name>
<dbReference type="Proteomes" id="UP000283090">
    <property type="component" value="Unassembled WGS sequence"/>
</dbReference>
<dbReference type="AlphaFoldDB" id="A0A437AGV9"/>
<comment type="caution">
    <text evidence="2">The sequence shown here is derived from an EMBL/GenBank/DDBJ whole genome shotgun (WGS) entry which is preliminary data.</text>
</comment>
<proteinExistence type="predicted"/>
<sequence>MPCRQPNQHAAQVHIAHLQAQAVQAAQAQMAQLQHQAIQAAAQPPNQQTPSPAIPPRPQDTSTTNRIESNPSYVLREGRPWPTLPPPQEAFQAKSWKQKETRHRGIFEKVRSNARRLRLLAYSAVHKINLERAAEAAASRTIPVFERPDCRMMMSRRQARRLQDHLTLDTTRNLYDPTAPGFAWIIGVAHRTVSTKPEVPQQSLKRRRSERLKAKEVPQTEAPGSEPEKKKHLSILGRIHSTNSQGRTDTLDITEFQSPDSETEVPQQSEHILRRSLRVKKRQIATLRLETTVKCKRVRFEEEEISS</sequence>
<gene>
    <name evidence="2" type="ORF">DFL_001361</name>
</gene>
<feature type="compositionally biased region" description="Polar residues" evidence="1">
    <location>
        <begin position="59"/>
        <end position="69"/>
    </location>
</feature>
<evidence type="ECO:0000313" key="3">
    <source>
        <dbReference type="Proteomes" id="UP000283090"/>
    </source>
</evidence>
<dbReference type="RefSeq" id="XP_067495939.1">
    <property type="nucleotide sequence ID" value="XM_067629971.1"/>
</dbReference>
<dbReference type="EMBL" id="SAEB01000001">
    <property type="protein sequence ID" value="RVD90395.1"/>
    <property type="molecule type" value="Genomic_DNA"/>
</dbReference>
<accession>A0A437AGV9</accession>
<protein>
    <submittedName>
        <fullName evidence="2">Uncharacterized protein</fullName>
    </submittedName>
</protein>
<feature type="region of interest" description="Disordered" evidence="1">
    <location>
        <begin position="195"/>
        <end position="232"/>
    </location>
</feature>